<dbReference type="Proteomes" id="UP000078397">
    <property type="component" value="Unassembled WGS sequence"/>
</dbReference>
<dbReference type="PANTHER" id="PTHR48081">
    <property type="entry name" value="AB HYDROLASE SUPERFAMILY PROTEIN C4A8.06C"/>
    <property type="match status" value="1"/>
</dbReference>
<dbReference type="STRING" id="1380566.A0A179FIY6"/>
<organism evidence="3 4">
    <name type="scientific">Pochonia chlamydosporia 170</name>
    <dbReference type="NCBI Taxonomy" id="1380566"/>
    <lineage>
        <taxon>Eukaryota</taxon>
        <taxon>Fungi</taxon>
        <taxon>Dikarya</taxon>
        <taxon>Ascomycota</taxon>
        <taxon>Pezizomycotina</taxon>
        <taxon>Sordariomycetes</taxon>
        <taxon>Hypocreomycetidae</taxon>
        <taxon>Hypocreales</taxon>
        <taxon>Clavicipitaceae</taxon>
        <taxon>Pochonia</taxon>
    </lineage>
</organism>
<dbReference type="Gene3D" id="3.40.50.1820">
    <property type="entry name" value="alpha/beta hydrolase"/>
    <property type="match status" value="1"/>
</dbReference>
<dbReference type="EMBL" id="LSBJ02000005">
    <property type="protein sequence ID" value="OAQ65347.1"/>
    <property type="molecule type" value="Genomic_DNA"/>
</dbReference>
<reference evidence="3 4" key="1">
    <citation type="journal article" date="2016" name="PLoS Pathog.">
        <title>Biosynthesis of antibiotic leucinostatins in bio-control fungus Purpureocillium lilacinum and their inhibition on phytophthora revealed by genome mining.</title>
        <authorList>
            <person name="Wang G."/>
            <person name="Liu Z."/>
            <person name="Lin R."/>
            <person name="Li E."/>
            <person name="Mao Z."/>
            <person name="Ling J."/>
            <person name="Yang Y."/>
            <person name="Yin W.B."/>
            <person name="Xie B."/>
        </authorList>
    </citation>
    <scope>NUCLEOTIDE SEQUENCE [LARGE SCALE GENOMIC DNA]</scope>
    <source>
        <strain evidence="3">170</strain>
    </source>
</reference>
<dbReference type="SUPFAM" id="SSF53474">
    <property type="entry name" value="alpha/beta-Hydrolases"/>
    <property type="match status" value="1"/>
</dbReference>
<proteinExistence type="predicted"/>
<feature type="domain" description="Alpha/beta hydrolase fold-3" evidence="2">
    <location>
        <begin position="89"/>
        <end position="296"/>
    </location>
</feature>
<dbReference type="OrthoDB" id="408631at2759"/>
<evidence type="ECO:0000256" key="1">
    <source>
        <dbReference type="ARBA" id="ARBA00022801"/>
    </source>
</evidence>
<evidence type="ECO:0000313" key="3">
    <source>
        <dbReference type="EMBL" id="OAQ65347.1"/>
    </source>
</evidence>
<dbReference type="RefSeq" id="XP_018142661.1">
    <property type="nucleotide sequence ID" value="XM_018285493.1"/>
</dbReference>
<evidence type="ECO:0000313" key="4">
    <source>
        <dbReference type="Proteomes" id="UP000078397"/>
    </source>
</evidence>
<dbReference type="InterPro" id="IPR029058">
    <property type="entry name" value="AB_hydrolase_fold"/>
</dbReference>
<protein>
    <submittedName>
        <fullName evidence="3">FAD binding domain-containing protein</fullName>
    </submittedName>
</protein>
<accession>A0A179FIY6</accession>
<dbReference type="AlphaFoldDB" id="A0A179FIY6"/>
<dbReference type="Pfam" id="PF07859">
    <property type="entry name" value="Abhydrolase_3"/>
    <property type="match status" value="1"/>
</dbReference>
<dbReference type="InterPro" id="IPR050300">
    <property type="entry name" value="GDXG_lipolytic_enzyme"/>
</dbReference>
<sequence length="320" mass="35632">MPLEVDKEFAAAAAPAKQWLDSQPKMPFGDVQARRDIFGVYTSMIDRTIPDTVEHDILHVTTSDGYQIPVWRYKGKQNKHSPENPGPAVIHMHAGGYICCGPEIAVPNLTQFAAQTDVDFFSVNYRKAPENKFPTASEDCWTVLKWVMDNAQKLGVDKTRVAVMGESAGGGLAAALTIMARDRKLNPPLARQILAYPMLDDRSTDKVPPGTYSIWDEIDTDTAWEAYLGPGKRGADEVSVYAAPGRMDDVTGLPPLYMDVGQLDTFFHDDFKYASKFVAAGIETEFHVYPGLPHAYEGMIRELPVGKQFIDNRMRQLKMI</sequence>
<keyword evidence="4" id="KW-1185">Reference proteome</keyword>
<dbReference type="GO" id="GO:0016787">
    <property type="term" value="F:hydrolase activity"/>
    <property type="evidence" value="ECO:0007669"/>
    <property type="project" value="UniProtKB-KW"/>
</dbReference>
<gene>
    <name evidence="3" type="ORF">VFPPC_06463</name>
</gene>
<keyword evidence="1" id="KW-0378">Hydrolase</keyword>
<name>A0A179FIY6_METCM</name>
<evidence type="ECO:0000259" key="2">
    <source>
        <dbReference type="Pfam" id="PF07859"/>
    </source>
</evidence>
<comment type="caution">
    <text evidence="3">The sequence shown here is derived from an EMBL/GenBank/DDBJ whole genome shotgun (WGS) entry which is preliminary data.</text>
</comment>
<dbReference type="KEGG" id="pchm:VFPPC_06463"/>
<dbReference type="PANTHER" id="PTHR48081:SF8">
    <property type="entry name" value="ALPHA_BETA HYDROLASE FOLD-3 DOMAIN-CONTAINING PROTEIN-RELATED"/>
    <property type="match status" value="1"/>
</dbReference>
<dbReference type="InterPro" id="IPR013094">
    <property type="entry name" value="AB_hydrolase_3"/>
</dbReference>
<dbReference type="GeneID" id="28849487"/>